<dbReference type="PANTHER" id="PTHR45952">
    <property type="entry name" value="ALUMINUM INDUCED PROTEIN WITH YGL AND LRDR MOTIFS"/>
    <property type="match status" value="1"/>
</dbReference>
<gene>
    <name evidence="2" type="ORF">E3N88_45287</name>
</gene>
<protein>
    <recommendedName>
        <fullName evidence="1">DUF3700 domain-containing protein</fullName>
    </recommendedName>
</protein>
<dbReference type="InterPro" id="IPR029055">
    <property type="entry name" value="Ntn_hydrolases_N"/>
</dbReference>
<name>A0A5N6L9J5_9ASTR</name>
<dbReference type="SMART" id="SM01172">
    <property type="entry name" value="DUF3700"/>
    <property type="match status" value="1"/>
</dbReference>
<evidence type="ECO:0000313" key="2">
    <source>
        <dbReference type="EMBL" id="KAC9761299.1"/>
    </source>
</evidence>
<comment type="caution">
    <text evidence="2">The sequence shown here is derived from an EMBL/GenBank/DDBJ whole genome shotgun (WGS) entry which is preliminary data.</text>
</comment>
<evidence type="ECO:0000259" key="1">
    <source>
        <dbReference type="SMART" id="SM01172"/>
    </source>
</evidence>
<sequence>MCKETKGTSRGEEVGDGEHTLAAGTGGGYAGDAAVLAYVKSDRQVLGHQTTLLAAIDGIYCLVIGRLNNLCAQIKQYGMSKNTNEAMFVIEAYRTLRHRGPYPADQVVNDLEGRFAFVVFDGKASTVFTALGSDGGVNMYWGIATDGSVVISDDLQSSR</sequence>
<evidence type="ECO:0000313" key="3">
    <source>
        <dbReference type="Proteomes" id="UP000326396"/>
    </source>
</evidence>
<proteinExistence type="predicted"/>
<dbReference type="InterPro" id="IPR024286">
    <property type="entry name" value="DUF3700"/>
</dbReference>
<organism evidence="2 3">
    <name type="scientific">Mikania micrantha</name>
    <name type="common">bitter vine</name>
    <dbReference type="NCBI Taxonomy" id="192012"/>
    <lineage>
        <taxon>Eukaryota</taxon>
        <taxon>Viridiplantae</taxon>
        <taxon>Streptophyta</taxon>
        <taxon>Embryophyta</taxon>
        <taxon>Tracheophyta</taxon>
        <taxon>Spermatophyta</taxon>
        <taxon>Magnoliopsida</taxon>
        <taxon>eudicotyledons</taxon>
        <taxon>Gunneridae</taxon>
        <taxon>Pentapetalae</taxon>
        <taxon>asterids</taxon>
        <taxon>campanulids</taxon>
        <taxon>Asterales</taxon>
        <taxon>Asteraceae</taxon>
        <taxon>Asteroideae</taxon>
        <taxon>Heliantheae alliance</taxon>
        <taxon>Eupatorieae</taxon>
        <taxon>Mikania</taxon>
    </lineage>
</organism>
<dbReference type="Gene3D" id="3.60.20.10">
    <property type="entry name" value="Glutamine Phosphoribosylpyrophosphate, subunit 1, domain 1"/>
    <property type="match status" value="1"/>
</dbReference>
<dbReference type="Proteomes" id="UP000326396">
    <property type="component" value="Unassembled WGS sequence"/>
</dbReference>
<dbReference type="SUPFAM" id="SSF56235">
    <property type="entry name" value="N-terminal nucleophile aminohydrolases (Ntn hydrolases)"/>
    <property type="match status" value="1"/>
</dbReference>
<accession>A0A5N6L9J5</accession>
<dbReference type="PANTHER" id="PTHR45952:SF2">
    <property type="entry name" value="OS04G0679400 PROTEIN"/>
    <property type="match status" value="1"/>
</dbReference>
<keyword evidence="3" id="KW-1185">Reference proteome</keyword>
<dbReference type="OrthoDB" id="2019121at2759"/>
<dbReference type="InterPro" id="IPR044828">
    <property type="entry name" value="TSJT1-like"/>
</dbReference>
<dbReference type="AlphaFoldDB" id="A0A5N6L9J5"/>
<feature type="domain" description="DUF3700" evidence="1">
    <location>
        <begin position="3"/>
        <end position="159"/>
    </location>
</feature>
<dbReference type="EMBL" id="SZYD01002259">
    <property type="protein sequence ID" value="KAC9761299.1"/>
    <property type="molecule type" value="Genomic_DNA"/>
</dbReference>
<reference evidence="2 3" key="1">
    <citation type="submission" date="2019-05" db="EMBL/GenBank/DDBJ databases">
        <title>Mikania micrantha, genome provides insights into the molecular mechanism of rapid growth.</title>
        <authorList>
            <person name="Liu B."/>
        </authorList>
    </citation>
    <scope>NUCLEOTIDE SEQUENCE [LARGE SCALE GENOMIC DNA]</scope>
    <source>
        <strain evidence="2">NLD-2019</strain>
        <tissue evidence="2">Leaf</tissue>
    </source>
</reference>
<dbReference type="Pfam" id="PF12481">
    <property type="entry name" value="DUF3700"/>
    <property type="match status" value="1"/>
</dbReference>